<name>A0A372IRQ7_9BACT</name>
<evidence type="ECO:0000313" key="3">
    <source>
        <dbReference type="EMBL" id="RFU17650.1"/>
    </source>
</evidence>
<comment type="caution">
    <text evidence="3">The sequence shown here is derived from an EMBL/GenBank/DDBJ whole genome shotgun (WGS) entry which is preliminary data.</text>
</comment>
<keyword evidence="4" id="KW-1185">Reference proteome</keyword>
<evidence type="ECO:0008006" key="5">
    <source>
        <dbReference type="Google" id="ProtNLM"/>
    </source>
</evidence>
<dbReference type="RefSeq" id="WP_117298400.1">
    <property type="nucleotide sequence ID" value="NZ_QVQT02000002.1"/>
</dbReference>
<protein>
    <recommendedName>
        <fullName evidence="5">Tetratricopeptide repeat protein</fullName>
    </recommendedName>
</protein>
<keyword evidence="2" id="KW-1133">Transmembrane helix</keyword>
<reference evidence="3 4" key="1">
    <citation type="submission" date="2018-08" db="EMBL/GenBank/DDBJ databases">
        <title>Acidipila sp. 4G-K13, an acidobacterium isolated from forest soil.</title>
        <authorList>
            <person name="Gao Z.-H."/>
            <person name="Qiu L.-H."/>
        </authorList>
    </citation>
    <scope>NUCLEOTIDE SEQUENCE [LARGE SCALE GENOMIC DNA]</scope>
    <source>
        <strain evidence="3 4">4G-K13</strain>
    </source>
</reference>
<evidence type="ECO:0000256" key="1">
    <source>
        <dbReference type="PROSITE-ProRule" id="PRU00339"/>
    </source>
</evidence>
<keyword evidence="2" id="KW-0472">Membrane</keyword>
<gene>
    <name evidence="3" type="ORF">D0Y96_05845</name>
</gene>
<dbReference type="InterPro" id="IPR019734">
    <property type="entry name" value="TPR_rpt"/>
</dbReference>
<dbReference type="OrthoDB" id="115612at2"/>
<sequence>MATVSEAKKPCIACRELIPADATVCSHCHQSQVREKPDRLKRIMTWVGAASAVIALGASILGGVRWLNDRHNRRQEFKTQFAIAESQLQRGEYEESIHSAQEILKADPQNNRALDDQLNAAMLWVENFQVLGDDTHQTSALAAAKLDEILPILDAGLARNHADRSADVLAHIGWAHWLNWHIAQREYGSVAQQNLQSALAIDESNVYANAMLANVMLQTGGSFHEAIEHFSTAVNTGKARPLVRRMQLGGLIYNETPGARAELFRAADDMRKHGEPIDHDQAHRILTFACNPAMNQQTELEETLSAVSAEDAWATWQWLAQSQGANPPSGPEGEFIQAEILEISEKNADAIEKYRSLQRQLRGSQSALISRVDEAIRRLSQVSQ</sequence>
<feature type="repeat" description="TPR" evidence="1">
    <location>
        <begin position="77"/>
        <end position="110"/>
    </location>
</feature>
<dbReference type="AlphaFoldDB" id="A0A372IRQ7"/>
<dbReference type="Proteomes" id="UP000264702">
    <property type="component" value="Unassembled WGS sequence"/>
</dbReference>
<evidence type="ECO:0000313" key="4">
    <source>
        <dbReference type="Proteomes" id="UP000264702"/>
    </source>
</evidence>
<accession>A0A372IRQ7</accession>
<evidence type="ECO:0000256" key="2">
    <source>
        <dbReference type="SAM" id="Phobius"/>
    </source>
</evidence>
<dbReference type="SUPFAM" id="SSF48452">
    <property type="entry name" value="TPR-like"/>
    <property type="match status" value="1"/>
</dbReference>
<keyword evidence="1" id="KW-0802">TPR repeat</keyword>
<dbReference type="PROSITE" id="PS50005">
    <property type="entry name" value="TPR"/>
    <property type="match status" value="1"/>
</dbReference>
<dbReference type="InterPro" id="IPR011990">
    <property type="entry name" value="TPR-like_helical_dom_sf"/>
</dbReference>
<keyword evidence="2" id="KW-0812">Transmembrane</keyword>
<dbReference type="EMBL" id="QVQT01000002">
    <property type="protein sequence ID" value="RFU17650.1"/>
    <property type="molecule type" value="Genomic_DNA"/>
</dbReference>
<feature type="transmembrane region" description="Helical" evidence="2">
    <location>
        <begin position="43"/>
        <end position="67"/>
    </location>
</feature>
<dbReference type="Gene3D" id="1.25.40.10">
    <property type="entry name" value="Tetratricopeptide repeat domain"/>
    <property type="match status" value="1"/>
</dbReference>
<proteinExistence type="predicted"/>
<organism evidence="3 4">
    <name type="scientific">Paracidobacterium acidisoli</name>
    <dbReference type="NCBI Taxonomy" id="2303751"/>
    <lineage>
        <taxon>Bacteria</taxon>
        <taxon>Pseudomonadati</taxon>
        <taxon>Acidobacteriota</taxon>
        <taxon>Terriglobia</taxon>
        <taxon>Terriglobales</taxon>
        <taxon>Acidobacteriaceae</taxon>
        <taxon>Paracidobacterium</taxon>
    </lineage>
</organism>